<comment type="caution">
    <text evidence="3">The sequence shown here is derived from an EMBL/GenBank/DDBJ whole genome shotgun (WGS) entry which is preliminary data.</text>
</comment>
<dbReference type="Pfam" id="PF00551">
    <property type="entry name" value="Formyl_trans_N"/>
    <property type="match status" value="1"/>
</dbReference>
<dbReference type="EMBL" id="SKCS01000209">
    <property type="protein sequence ID" value="TNN12842.1"/>
    <property type="molecule type" value="Genomic_DNA"/>
</dbReference>
<dbReference type="PANTHER" id="PTHR11138">
    <property type="entry name" value="METHIONYL-TRNA FORMYLTRANSFERASE"/>
    <property type="match status" value="1"/>
</dbReference>
<dbReference type="Proteomes" id="UP000311919">
    <property type="component" value="Unassembled WGS sequence"/>
</dbReference>
<dbReference type="STRING" id="6182.A0A4Z2D8K6"/>
<evidence type="ECO:0000259" key="2">
    <source>
        <dbReference type="Pfam" id="PF00551"/>
    </source>
</evidence>
<dbReference type="PANTHER" id="PTHR11138:SF5">
    <property type="entry name" value="METHIONYL-TRNA FORMYLTRANSFERASE, MITOCHONDRIAL"/>
    <property type="match status" value="1"/>
</dbReference>
<evidence type="ECO:0000313" key="4">
    <source>
        <dbReference type="Proteomes" id="UP000311919"/>
    </source>
</evidence>
<feature type="compositionally biased region" description="Low complexity" evidence="1">
    <location>
        <begin position="510"/>
        <end position="519"/>
    </location>
</feature>
<proteinExistence type="predicted"/>
<gene>
    <name evidence="3" type="ORF">EWB00_003367</name>
</gene>
<dbReference type="OrthoDB" id="10268103at2759"/>
<accession>A0A4Z2D8K6</accession>
<keyword evidence="3" id="KW-0808">Transferase</keyword>
<evidence type="ECO:0000313" key="3">
    <source>
        <dbReference type="EMBL" id="TNN12842.1"/>
    </source>
</evidence>
<dbReference type="Gene3D" id="3.40.50.12230">
    <property type="match status" value="1"/>
</dbReference>
<dbReference type="AlphaFoldDB" id="A0A4Z2D8K6"/>
<dbReference type="SUPFAM" id="SSF53328">
    <property type="entry name" value="Formyltransferase"/>
    <property type="match status" value="1"/>
</dbReference>
<evidence type="ECO:0000256" key="1">
    <source>
        <dbReference type="SAM" id="MobiDB-lite"/>
    </source>
</evidence>
<feature type="region of interest" description="Disordered" evidence="1">
    <location>
        <begin position="510"/>
        <end position="531"/>
    </location>
</feature>
<sequence>MNLSYLFKTPFTYRPQFPVFIRSVISVVFFGSDHYALPHLHALEEHQSQYKDIQILFVVTTSEKTPVACHCIQSKIDHVIWPRTLPNNSVIINAISQRINKLQNNNSTLDKSEKLLGIIVSFGRFLPSSILSLFNYGCFNIHPSLLPRWKGSSPLLYTLLTGDKVTGITLFRLNPNHTTFDSGSVLYQKSLRLPCSKDTMWLTPEQLATYLIPHSINAMFQVILHPNLPYLIGVDQSVISEKFQIPVSYARKPQPAMGLINWAKQSAQDIIRSWYAFQGSCVNLFTELCLLNTNIEGRKNDTPLVANFRISECPLLVPQINQISCNNSDENDPSADGVYYLNYDSKIMNYLNEASVLLSQAYPSSLPPGSIVYLRSQIDVKHHLMPFIFIACRALNNPQSSSLVSQNSNCLSWIAVTSFLVNWPNSLANVSRHLTAIDLYNGYFVKYFHQLTPSSSSIPASFGEKRNFRQLGIRCFGEFQSYSSSLSVADSNTVIKPWNELTPVILPSDLLSSSSSPSSEGSILVQNVNNR</sequence>
<feature type="domain" description="Formyl transferase N-terminal" evidence="2">
    <location>
        <begin position="27"/>
        <end position="193"/>
    </location>
</feature>
<dbReference type="InterPro" id="IPR036477">
    <property type="entry name" value="Formyl_transf_N_sf"/>
</dbReference>
<name>A0A4Z2D8K6_SCHJA</name>
<keyword evidence="4" id="KW-1185">Reference proteome</keyword>
<feature type="compositionally biased region" description="Polar residues" evidence="1">
    <location>
        <begin position="520"/>
        <end position="531"/>
    </location>
</feature>
<dbReference type="GO" id="GO:0005739">
    <property type="term" value="C:mitochondrion"/>
    <property type="evidence" value="ECO:0007669"/>
    <property type="project" value="TreeGrafter"/>
</dbReference>
<organism evidence="3 4">
    <name type="scientific">Schistosoma japonicum</name>
    <name type="common">Blood fluke</name>
    <dbReference type="NCBI Taxonomy" id="6182"/>
    <lineage>
        <taxon>Eukaryota</taxon>
        <taxon>Metazoa</taxon>
        <taxon>Spiralia</taxon>
        <taxon>Lophotrochozoa</taxon>
        <taxon>Platyhelminthes</taxon>
        <taxon>Trematoda</taxon>
        <taxon>Digenea</taxon>
        <taxon>Strigeidida</taxon>
        <taxon>Schistosomatoidea</taxon>
        <taxon>Schistosomatidae</taxon>
        <taxon>Schistosoma</taxon>
    </lineage>
</organism>
<dbReference type="GO" id="GO:0004479">
    <property type="term" value="F:methionyl-tRNA formyltransferase activity"/>
    <property type="evidence" value="ECO:0007669"/>
    <property type="project" value="TreeGrafter"/>
</dbReference>
<protein>
    <submittedName>
        <fullName evidence="3">Methionyl-tRNA formyltransferase</fullName>
    </submittedName>
</protein>
<reference evidence="3 4" key="1">
    <citation type="submission" date="2019-03" db="EMBL/GenBank/DDBJ databases">
        <title>An improved genome assembly of the fluke Schistosoma japonicum.</title>
        <authorList>
            <person name="Hu W."/>
            <person name="Luo F."/>
            <person name="Yin M."/>
            <person name="Mo X."/>
            <person name="Sun C."/>
            <person name="Wu Q."/>
            <person name="Zhu B."/>
            <person name="Xiang M."/>
            <person name="Wang J."/>
            <person name="Wang Y."/>
            <person name="Zhang T."/>
            <person name="Xu B."/>
            <person name="Zheng H."/>
            <person name="Feng Z."/>
        </authorList>
    </citation>
    <scope>NUCLEOTIDE SEQUENCE [LARGE SCALE GENOMIC DNA]</scope>
    <source>
        <strain evidence="3">HuSjv2</strain>
        <tissue evidence="3">Worms</tissue>
    </source>
</reference>
<dbReference type="InterPro" id="IPR002376">
    <property type="entry name" value="Formyl_transf_N"/>
</dbReference>